<dbReference type="Pfam" id="PF11797">
    <property type="entry name" value="WxLIP_HBD"/>
    <property type="match status" value="1"/>
</dbReference>
<dbReference type="AlphaFoldDB" id="A0A2N5WES7"/>
<feature type="signal peptide" evidence="2">
    <location>
        <begin position="1"/>
        <end position="26"/>
    </location>
</feature>
<protein>
    <submittedName>
        <fullName evidence="5">Uncharacterized protein</fullName>
    </submittedName>
</protein>
<keyword evidence="1" id="KW-0472">Membrane</keyword>
<organism evidence="5 6">
    <name type="scientific">Lactococcus lactis subsp. lactis</name>
    <name type="common">Streptococcus lactis</name>
    <dbReference type="NCBI Taxonomy" id="1360"/>
    <lineage>
        <taxon>Bacteria</taxon>
        <taxon>Bacillati</taxon>
        <taxon>Bacillota</taxon>
        <taxon>Bacilli</taxon>
        <taxon>Lactobacillales</taxon>
        <taxon>Streptococcaceae</taxon>
        <taxon>Lactococcus</taxon>
    </lineage>
</organism>
<dbReference type="Pfam" id="PF06030">
    <property type="entry name" value="WxLIP_PGBD"/>
    <property type="match status" value="1"/>
</dbReference>
<gene>
    <name evidence="5" type="ORF">CYU10_001793</name>
</gene>
<keyword evidence="1" id="KW-1133">Transmembrane helix</keyword>
<accession>A0A2N5WES7</accession>
<evidence type="ECO:0000259" key="4">
    <source>
        <dbReference type="Pfam" id="PF11797"/>
    </source>
</evidence>
<dbReference type="InterPro" id="IPR021759">
    <property type="entry name" value="WxLIP_HBD"/>
</dbReference>
<evidence type="ECO:0000313" key="6">
    <source>
        <dbReference type="Proteomes" id="UP000234865"/>
    </source>
</evidence>
<evidence type="ECO:0000256" key="2">
    <source>
        <dbReference type="SAM" id="SignalP"/>
    </source>
</evidence>
<feature type="domain" description="WxL Interacting Protein peptidoglycan binding" evidence="3">
    <location>
        <begin position="31"/>
        <end position="149"/>
    </location>
</feature>
<dbReference type="RefSeq" id="WP_095586789.1">
    <property type="nucleotide sequence ID" value="NZ_PKRZ01000001.1"/>
</dbReference>
<keyword evidence="1" id="KW-0812">Transmembrane</keyword>
<dbReference type="Proteomes" id="UP000234865">
    <property type="component" value="Unassembled WGS sequence"/>
</dbReference>
<keyword evidence="2" id="KW-0732">Signal</keyword>
<proteinExistence type="predicted"/>
<feature type="transmembrane region" description="Helical" evidence="1">
    <location>
        <begin position="337"/>
        <end position="358"/>
    </location>
</feature>
<evidence type="ECO:0000256" key="1">
    <source>
        <dbReference type="SAM" id="Phobius"/>
    </source>
</evidence>
<reference evidence="6" key="1">
    <citation type="submission" date="2016-08" db="EMBL/GenBank/DDBJ databases">
        <title>Comparative genomics of Lactococcus lactis strain WFLU12 isolated from the gastrointestinal tract of wild olive flounder (Paralichythys olivaceus).</title>
        <authorList>
            <person name="Nguyen T.L."/>
            <person name="Kim D.-H."/>
        </authorList>
    </citation>
    <scope>NUCLEOTIDE SEQUENCE [LARGE SCALE GENOMIC DNA]</scope>
    <source>
        <strain evidence="6">WFLU12</strain>
    </source>
</reference>
<evidence type="ECO:0000313" key="5">
    <source>
        <dbReference type="EMBL" id="PLW60750.1"/>
    </source>
</evidence>
<dbReference type="EMBL" id="PKRZ01000001">
    <property type="protein sequence ID" value="PLW60750.1"/>
    <property type="molecule type" value="Genomic_DNA"/>
</dbReference>
<feature type="chain" id="PRO_5014801567" evidence="2">
    <location>
        <begin position="27"/>
        <end position="378"/>
    </location>
</feature>
<sequence length="378" mass="41521" precursor="true">MKNKKNILVSLVSLSVLMIATQTVHADSANFSVTPKIGENQVGQNLGYFNLLLKPKQTQNVEFTLNNNSNQTIKVKTSFGTAFTSQSGNVGYTPDLVKPDPSLKINLKDYVKLPQTLTIKPKNATTVTATVTMPDENIKGVIAGGFNFEDASTSESTQKSSGVSITNRYRYVIGLVLQNDTAKVDPTLNLGKVGPDQVNGRNVITANLTNSAPAYLMQMNTSATVTKLDDKSVNYSYNNAAMEMAPNSNFNLTIPVSIQGVLNGKTSEPLKPGKYHIKMTVYGSQDTNGTHQTMVNGQVTKYDYKWTFDKDFTITGERATALNAKDATVNQNSGLDWLLIIGLIMIILLLIALIFLFIKRRKKEEQEDKTNEDEDKSI</sequence>
<name>A0A2N5WES7_LACLL</name>
<evidence type="ECO:0000259" key="3">
    <source>
        <dbReference type="Pfam" id="PF06030"/>
    </source>
</evidence>
<comment type="caution">
    <text evidence="5">The sequence shown here is derived from an EMBL/GenBank/DDBJ whole genome shotgun (WGS) entry which is preliminary data.</text>
</comment>
<dbReference type="InterPro" id="IPR010317">
    <property type="entry name" value="WxLIP_PGBD"/>
</dbReference>
<feature type="domain" description="WxL Interacting Protein host binding" evidence="4">
    <location>
        <begin position="161"/>
        <end position="323"/>
    </location>
</feature>
<dbReference type="NCBIfam" id="TIGR01167">
    <property type="entry name" value="LPXTG_anchor"/>
    <property type="match status" value="1"/>
</dbReference>